<comment type="caution">
    <text evidence="2">The sequence shown here is derived from an EMBL/GenBank/DDBJ whole genome shotgun (WGS) entry which is preliminary data.</text>
</comment>
<feature type="compositionally biased region" description="Basic residues" evidence="1">
    <location>
        <begin position="89"/>
        <end position="99"/>
    </location>
</feature>
<reference evidence="2 3" key="1">
    <citation type="journal article" date="2017" name="ISME J.">
        <title>Unveiling bifidobacterial biogeography across the mammalian branch of the tree of life.</title>
        <authorList>
            <person name="Milani C."/>
            <person name="Mangifesta M."/>
            <person name="Mancabelli L."/>
            <person name="Lugli G.A."/>
            <person name="James K."/>
            <person name="Duranti S."/>
            <person name="Turroni F."/>
            <person name="Ferrario C."/>
            <person name="Ossiprandi M.C."/>
            <person name="van Sinderen D."/>
            <person name="Ventura M."/>
        </authorList>
    </citation>
    <scope>NUCLEOTIDE SEQUENCE [LARGE SCALE GENOMIC DNA]</scope>
    <source>
        <strain evidence="3">Ham19E</strain>
    </source>
</reference>
<organism evidence="2 3">
    <name type="scientific">Bifidobacterium criceti</name>
    <dbReference type="NCBI Taxonomy" id="1960969"/>
    <lineage>
        <taxon>Bacteria</taxon>
        <taxon>Bacillati</taxon>
        <taxon>Actinomycetota</taxon>
        <taxon>Actinomycetes</taxon>
        <taxon>Bifidobacteriales</taxon>
        <taxon>Bifidobacteriaceae</taxon>
        <taxon>Bifidobacterium</taxon>
    </lineage>
</organism>
<dbReference type="EMBL" id="MVOH01000015">
    <property type="protein sequence ID" value="PAU67300.1"/>
    <property type="molecule type" value="Genomic_DNA"/>
</dbReference>
<name>A0A2A2EE93_9BIFI</name>
<proteinExistence type="predicted"/>
<protein>
    <submittedName>
        <fullName evidence="2">Uncharacterized protein</fullName>
    </submittedName>
</protein>
<dbReference type="Proteomes" id="UP000218399">
    <property type="component" value="Unassembled WGS sequence"/>
</dbReference>
<gene>
    <name evidence="2" type="ORF">B1526_1385</name>
</gene>
<evidence type="ECO:0000256" key="1">
    <source>
        <dbReference type="SAM" id="MobiDB-lite"/>
    </source>
</evidence>
<keyword evidence="3" id="KW-1185">Reference proteome</keyword>
<sequence length="239" mass="26926">MVLQWSRRSCRRITAPAVFAHDGQDVLPSLLAVGEPFGGAVAVVDPLLFPFGGLPVAVHDLDGASAVRMVFAAWRVRRQRCFSRSDRRGRGRRASRRTRTGPPSDTSRQPMARGSFFAHSCIVRRHPVSTTSWNWPRNRDARDLPRRLLALAFRQVPQDAPRTHPIEVHVDAPDDELPKTHPSPFNARLHKEEGAPDLHSYRVAAHEHTYNSIVAMHISMKERRWHGTGGNHHQSGDSF</sequence>
<evidence type="ECO:0000313" key="3">
    <source>
        <dbReference type="Proteomes" id="UP000218399"/>
    </source>
</evidence>
<accession>A0A2A2EE93</accession>
<dbReference type="AlphaFoldDB" id="A0A2A2EE93"/>
<evidence type="ECO:0000313" key="2">
    <source>
        <dbReference type="EMBL" id="PAU67300.1"/>
    </source>
</evidence>
<feature type="region of interest" description="Disordered" evidence="1">
    <location>
        <begin position="85"/>
        <end position="111"/>
    </location>
</feature>